<feature type="compositionally biased region" description="Low complexity" evidence="1">
    <location>
        <begin position="1"/>
        <end position="11"/>
    </location>
</feature>
<dbReference type="SUPFAM" id="SSF52743">
    <property type="entry name" value="Subtilisin-like"/>
    <property type="match status" value="1"/>
</dbReference>
<dbReference type="InterPro" id="IPR036770">
    <property type="entry name" value="Ankyrin_rpt-contain_sf"/>
</dbReference>
<gene>
    <name evidence="3" type="ORF">NPX13_g7064</name>
</gene>
<dbReference type="VEuPathDB" id="FungiDB:F4678DRAFT_340691"/>
<keyword evidence="4" id="KW-1185">Reference proteome</keyword>
<accession>A0A9W8TL53</accession>
<comment type="caution">
    <text evidence="3">The sequence shown here is derived from an EMBL/GenBank/DDBJ whole genome shotgun (WGS) entry which is preliminary data.</text>
</comment>
<feature type="compositionally biased region" description="Basic and acidic residues" evidence="1">
    <location>
        <begin position="19"/>
        <end position="30"/>
    </location>
</feature>
<dbReference type="Gene3D" id="1.25.40.20">
    <property type="entry name" value="Ankyrin repeat-containing domain"/>
    <property type="match status" value="1"/>
</dbReference>
<dbReference type="GO" id="GO:0004252">
    <property type="term" value="F:serine-type endopeptidase activity"/>
    <property type="evidence" value="ECO:0007669"/>
    <property type="project" value="InterPro"/>
</dbReference>
<dbReference type="EMBL" id="JANPWZ010001335">
    <property type="protein sequence ID" value="KAJ3566630.1"/>
    <property type="molecule type" value="Genomic_DNA"/>
</dbReference>
<evidence type="ECO:0000313" key="4">
    <source>
        <dbReference type="Proteomes" id="UP001148614"/>
    </source>
</evidence>
<dbReference type="SUPFAM" id="SSF48403">
    <property type="entry name" value="Ankyrin repeat"/>
    <property type="match status" value="1"/>
</dbReference>
<organism evidence="3 4">
    <name type="scientific">Xylaria arbuscula</name>
    <dbReference type="NCBI Taxonomy" id="114810"/>
    <lineage>
        <taxon>Eukaryota</taxon>
        <taxon>Fungi</taxon>
        <taxon>Dikarya</taxon>
        <taxon>Ascomycota</taxon>
        <taxon>Pezizomycotina</taxon>
        <taxon>Sordariomycetes</taxon>
        <taxon>Xylariomycetidae</taxon>
        <taxon>Xylariales</taxon>
        <taxon>Xylariaceae</taxon>
        <taxon>Xylaria</taxon>
    </lineage>
</organism>
<proteinExistence type="predicted"/>
<feature type="region of interest" description="Disordered" evidence="1">
    <location>
        <begin position="340"/>
        <end position="386"/>
    </location>
</feature>
<reference evidence="3" key="1">
    <citation type="submission" date="2022-07" db="EMBL/GenBank/DDBJ databases">
        <title>Genome Sequence of Xylaria arbuscula.</title>
        <authorList>
            <person name="Buettner E."/>
        </authorList>
    </citation>
    <scope>NUCLEOTIDE SEQUENCE</scope>
    <source>
        <strain evidence="3">VT107</strain>
    </source>
</reference>
<dbReference type="Pfam" id="PF00082">
    <property type="entry name" value="Peptidase_S8"/>
    <property type="match status" value="1"/>
</dbReference>
<feature type="compositionally biased region" description="Basic and acidic residues" evidence="1">
    <location>
        <begin position="938"/>
        <end position="950"/>
    </location>
</feature>
<evidence type="ECO:0000313" key="3">
    <source>
        <dbReference type="EMBL" id="KAJ3566630.1"/>
    </source>
</evidence>
<evidence type="ECO:0000256" key="1">
    <source>
        <dbReference type="SAM" id="MobiDB-lite"/>
    </source>
</evidence>
<name>A0A9W8TL53_9PEZI</name>
<dbReference type="Proteomes" id="UP001148614">
    <property type="component" value="Unassembled WGS sequence"/>
</dbReference>
<dbReference type="GO" id="GO:0006508">
    <property type="term" value="P:proteolysis"/>
    <property type="evidence" value="ECO:0007669"/>
    <property type="project" value="InterPro"/>
</dbReference>
<feature type="domain" description="Peptidase S8/S53" evidence="2">
    <location>
        <begin position="713"/>
        <end position="919"/>
    </location>
</feature>
<sequence length="1015" mass="113915">MGNSSGDSDSSSGDEDNGSGEKHGYSSIQHHKEENPFLGLLKAFGAEKMPEDPGGNSQLNTKFDEKVTHFIRNLPQKCFVYMVMNFDPIDSKTYDQLRFHGENENGYTPLHKAVELDVWAASKGSELIYMNFFCDLIIKGVKEKSLSTEDAATIISERNKDNANCLHLALMHDLGCISSLIALADIRTFQQQRSNGNTPLHDAVDFPLTEASGHKFLVPVPKCETVALCTPFHEYGNKQHEKRDITCDLCRRADRKYRNLKKRRSSIICDLVGKFHEALEIRNTMGISPFICHVTGRERFREMKPDLFIPIEKKPKGTRHRPLVVDRFEMDQVLTEATEQRQRANVGANRAPDWKGIQTQPRVETSVDDEPDVKRPNETAATTASDCPPDTRLNYYFLGEEVERVLLDTAFCIGGYEKALKCLFRRVDSNDEGSLEDTPSKFAHRNRSFTPPRRITLTTPDSYTHFTFEPMLAYVHLKVTPNHDENDPTTPEEVKSWREKCEDALKSIFEWLSKTKGVNRILKLVIEDNETFPCSEETLRECLKTIPDIKYLDLKRPNVSVRTLIKAKDVVEIWLYSTGISAVLAGWGDQNGLQRLEKLRMIHLSAKAGSEPADANRRNVEFFIRQLKTWYQSRDVPEIIPYYEEASHHGPQDGESGRDSIPRDLNPWFTKLRETSGRLHPNHSGYGGVGDGHKPASTEHQKMSNILEKRVEIKVALLDDGVDPTFDGLGRFMSGYGWPIPSDSMLGSDRQAPFYSSGSSNHGNYMAKLITTVCPFVKLYVAKIDTNAADGEAKHPTFNPIQAIEVDVISMSWNIELHDNSTLGREFREVIRKASQQNIMMYCAASEKKSGTGQEKVSFPSGCHETCNIGAANMHRQKKVYVDDNVKFLFPSDNVIDGGPSDGGSSAATALASGLASLILFCLRVERQNEEENSEEAQEGKEKNADRMRPENSPPSIIYPWIMEKVFGSLSPEAGSKYADSTKLQGNEAKISVKTITRHCSPFLSSSENGGASSN</sequence>
<dbReference type="Gene3D" id="3.40.50.200">
    <property type="entry name" value="Peptidase S8/S53 domain"/>
    <property type="match status" value="1"/>
</dbReference>
<dbReference type="AlphaFoldDB" id="A0A9W8TL53"/>
<feature type="region of interest" description="Disordered" evidence="1">
    <location>
        <begin position="1"/>
        <end position="30"/>
    </location>
</feature>
<dbReference type="InterPro" id="IPR000209">
    <property type="entry name" value="Peptidase_S8/S53_dom"/>
</dbReference>
<dbReference type="InterPro" id="IPR036852">
    <property type="entry name" value="Peptidase_S8/S53_dom_sf"/>
</dbReference>
<evidence type="ECO:0000259" key="2">
    <source>
        <dbReference type="Pfam" id="PF00082"/>
    </source>
</evidence>
<feature type="region of interest" description="Disordered" evidence="1">
    <location>
        <begin position="929"/>
        <end position="953"/>
    </location>
</feature>
<protein>
    <recommendedName>
        <fullName evidence="2">Peptidase S8/S53 domain-containing protein</fullName>
    </recommendedName>
</protein>